<accession>A0A9P6BZV7</accession>
<keyword evidence="3" id="KW-1185">Reference proteome</keyword>
<evidence type="ECO:0000256" key="1">
    <source>
        <dbReference type="SAM" id="MobiDB-lite"/>
    </source>
</evidence>
<evidence type="ECO:0000313" key="3">
    <source>
        <dbReference type="Proteomes" id="UP000807342"/>
    </source>
</evidence>
<sequence length="114" mass="12827">MFGYKYACTFGVTLSCFRLRPDKASGGGGGDSSHQRPPPTRLTKAGFQPPVDRTHYFLKFEEWYNVLVRALLLEKRLNGAVILKWCCRFLKGLSSAKIGFTYKVAEVCGDKPFL</sequence>
<dbReference type="EMBL" id="MU151419">
    <property type="protein sequence ID" value="KAF9443950.1"/>
    <property type="molecule type" value="Genomic_DNA"/>
</dbReference>
<protein>
    <submittedName>
        <fullName evidence="2">Uncharacterized protein</fullName>
    </submittedName>
</protein>
<dbReference type="PROSITE" id="PS51257">
    <property type="entry name" value="PROKAR_LIPOPROTEIN"/>
    <property type="match status" value="1"/>
</dbReference>
<proteinExistence type="predicted"/>
<dbReference type="AlphaFoldDB" id="A0A9P6BZV7"/>
<evidence type="ECO:0000313" key="2">
    <source>
        <dbReference type="EMBL" id="KAF9443950.1"/>
    </source>
</evidence>
<gene>
    <name evidence="2" type="ORF">P691DRAFT_839423</name>
</gene>
<dbReference type="Proteomes" id="UP000807342">
    <property type="component" value="Unassembled WGS sequence"/>
</dbReference>
<comment type="caution">
    <text evidence="2">The sequence shown here is derived from an EMBL/GenBank/DDBJ whole genome shotgun (WGS) entry which is preliminary data.</text>
</comment>
<reference evidence="2" key="1">
    <citation type="submission" date="2020-11" db="EMBL/GenBank/DDBJ databases">
        <authorList>
            <consortium name="DOE Joint Genome Institute"/>
            <person name="Ahrendt S."/>
            <person name="Riley R."/>
            <person name="Andreopoulos W."/>
            <person name="Labutti K."/>
            <person name="Pangilinan J."/>
            <person name="Ruiz-Duenas F.J."/>
            <person name="Barrasa J.M."/>
            <person name="Sanchez-Garcia M."/>
            <person name="Camarero S."/>
            <person name="Miyauchi S."/>
            <person name="Serrano A."/>
            <person name="Linde D."/>
            <person name="Babiker R."/>
            <person name="Drula E."/>
            <person name="Ayuso-Fernandez I."/>
            <person name="Pacheco R."/>
            <person name="Padilla G."/>
            <person name="Ferreira P."/>
            <person name="Barriuso J."/>
            <person name="Kellner H."/>
            <person name="Castanera R."/>
            <person name="Alfaro M."/>
            <person name="Ramirez L."/>
            <person name="Pisabarro A.G."/>
            <person name="Kuo A."/>
            <person name="Tritt A."/>
            <person name="Lipzen A."/>
            <person name="He G."/>
            <person name="Yan M."/>
            <person name="Ng V."/>
            <person name="Cullen D."/>
            <person name="Martin F."/>
            <person name="Rosso M.-N."/>
            <person name="Henrissat B."/>
            <person name="Hibbett D."/>
            <person name="Martinez A.T."/>
            <person name="Grigoriev I.V."/>
        </authorList>
    </citation>
    <scope>NUCLEOTIDE SEQUENCE</scope>
    <source>
        <strain evidence="2">MF-IS2</strain>
    </source>
</reference>
<organism evidence="2 3">
    <name type="scientific">Macrolepiota fuliginosa MF-IS2</name>
    <dbReference type="NCBI Taxonomy" id="1400762"/>
    <lineage>
        <taxon>Eukaryota</taxon>
        <taxon>Fungi</taxon>
        <taxon>Dikarya</taxon>
        <taxon>Basidiomycota</taxon>
        <taxon>Agaricomycotina</taxon>
        <taxon>Agaricomycetes</taxon>
        <taxon>Agaricomycetidae</taxon>
        <taxon>Agaricales</taxon>
        <taxon>Agaricineae</taxon>
        <taxon>Agaricaceae</taxon>
        <taxon>Macrolepiota</taxon>
    </lineage>
</organism>
<name>A0A9P6BZV7_9AGAR</name>
<feature type="region of interest" description="Disordered" evidence="1">
    <location>
        <begin position="24"/>
        <end position="47"/>
    </location>
</feature>